<dbReference type="Proteomes" id="UP000321947">
    <property type="component" value="Unassembled WGS sequence"/>
</dbReference>
<feature type="domain" description="Chromo" evidence="2">
    <location>
        <begin position="24"/>
        <end position="52"/>
    </location>
</feature>
<dbReference type="InterPro" id="IPR023780">
    <property type="entry name" value="Chromo_domain"/>
</dbReference>
<dbReference type="Pfam" id="PF00385">
    <property type="entry name" value="Chromo"/>
    <property type="match status" value="1"/>
</dbReference>
<evidence type="ECO:0000259" key="2">
    <source>
        <dbReference type="Pfam" id="PF00385"/>
    </source>
</evidence>
<name>A0A5D3DVD0_CUCMM</name>
<sequence length="182" mass="20547">MLGEHSEIQQEVYGFLKNKVGGWDVLVSWKGLPKHEATWENYEEFQHQFPEFHREERLKFLDHIVGTLDSELSNNPSNKTSVKSVSNMPAPRKLVPSNGMGPPRPRSMPPPPTPVKFTSTVKVIMQDKELSSDTIKHDVISDTLVKLMEYGEEDDDSEEGVESLNSVNTTGAIAIRKPFWAV</sequence>
<gene>
    <name evidence="3" type="ORF">E5676_scaffold394G00150</name>
</gene>
<dbReference type="SUPFAM" id="SSF54160">
    <property type="entry name" value="Chromo domain-like"/>
    <property type="match status" value="1"/>
</dbReference>
<protein>
    <submittedName>
        <fullName evidence="3">Protein RIK isoform X1</fullName>
    </submittedName>
</protein>
<evidence type="ECO:0000256" key="1">
    <source>
        <dbReference type="SAM" id="MobiDB-lite"/>
    </source>
</evidence>
<feature type="compositionally biased region" description="Pro residues" evidence="1">
    <location>
        <begin position="102"/>
        <end position="113"/>
    </location>
</feature>
<dbReference type="InterPro" id="IPR016197">
    <property type="entry name" value="Chromo-like_dom_sf"/>
</dbReference>
<dbReference type="EMBL" id="SSTD01002819">
    <property type="protein sequence ID" value="TYK27329.1"/>
    <property type="molecule type" value="Genomic_DNA"/>
</dbReference>
<comment type="caution">
    <text evidence="3">The sequence shown here is derived from an EMBL/GenBank/DDBJ whole genome shotgun (WGS) entry which is preliminary data.</text>
</comment>
<evidence type="ECO:0000313" key="4">
    <source>
        <dbReference type="Proteomes" id="UP000321947"/>
    </source>
</evidence>
<evidence type="ECO:0000313" key="3">
    <source>
        <dbReference type="EMBL" id="TYK27329.1"/>
    </source>
</evidence>
<accession>A0A5D3DVD0</accession>
<organism evidence="3 4">
    <name type="scientific">Cucumis melo var. makuwa</name>
    <name type="common">Oriental melon</name>
    <dbReference type="NCBI Taxonomy" id="1194695"/>
    <lineage>
        <taxon>Eukaryota</taxon>
        <taxon>Viridiplantae</taxon>
        <taxon>Streptophyta</taxon>
        <taxon>Embryophyta</taxon>
        <taxon>Tracheophyta</taxon>
        <taxon>Spermatophyta</taxon>
        <taxon>Magnoliopsida</taxon>
        <taxon>eudicotyledons</taxon>
        <taxon>Gunneridae</taxon>
        <taxon>Pentapetalae</taxon>
        <taxon>rosids</taxon>
        <taxon>fabids</taxon>
        <taxon>Cucurbitales</taxon>
        <taxon>Cucurbitaceae</taxon>
        <taxon>Benincaseae</taxon>
        <taxon>Cucumis</taxon>
    </lineage>
</organism>
<proteinExistence type="predicted"/>
<reference evidence="3 4" key="1">
    <citation type="submission" date="2019-08" db="EMBL/GenBank/DDBJ databases">
        <title>Draft genome sequences of two oriental melons (Cucumis melo L. var makuwa).</title>
        <authorList>
            <person name="Kwon S.-Y."/>
        </authorList>
    </citation>
    <scope>NUCLEOTIDE SEQUENCE [LARGE SCALE GENOMIC DNA]</scope>
    <source>
        <strain evidence="4">cv. Chang Bougi</strain>
        <tissue evidence="3">Leaf</tissue>
    </source>
</reference>
<dbReference type="Gene3D" id="2.40.50.40">
    <property type="match status" value="1"/>
</dbReference>
<feature type="region of interest" description="Disordered" evidence="1">
    <location>
        <begin position="69"/>
        <end position="113"/>
    </location>
</feature>
<feature type="compositionally biased region" description="Polar residues" evidence="1">
    <location>
        <begin position="70"/>
        <end position="87"/>
    </location>
</feature>
<dbReference type="AlphaFoldDB" id="A0A5D3DVD0"/>